<organism evidence="1 2">
    <name type="scientific">Lottia gigantea</name>
    <name type="common">Giant owl limpet</name>
    <dbReference type="NCBI Taxonomy" id="225164"/>
    <lineage>
        <taxon>Eukaryota</taxon>
        <taxon>Metazoa</taxon>
        <taxon>Spiralia</taxon>
        <taxon>Lophotrochozoa</taxon>
        <taxon>Mollusca</taxon>
        <taxon>Gastropoda</taxon>
        <taxon>Patellogastropoda</taxon>
        <taxon>Lottioidea</taxon>
        <taxon>Lottiidae</taxon>
        <taxon>Lottia</taxon>
    </lineage>
</organism>
<evidence type="ECO:0000313" key="1">
    <source>
        <dbReference type="EMBL" id="ESP00743.1"/>
    </source>
</evidence>
<dbReference type="AlphaFoldDB" id="V4ATV4"/>
<dbReference type="RefSeq" id="XP_009048570.1">
    <property type="nucleotide sequence ID" value="XM_009050322.1"/>
</dbReference>
<dbReference type="GeneID" id="20243786"/>
<sequence length="251" mass="27021">YKVYYVVGSGVPKLNFSLIQEYDLVIECSDKDTPAPTTTLKVKVTGNQAPVPAGLPTVKTIDAKAAQYQSINSFIYNMSVTDPEQDVLTFTMYSDPDFGYFKIDPFGEKSNQLCPDSVITSGYSIRVGEKSNQLCPDSVITSGYSARVGEKSNQLCPDSVITSGYSARVGEKSNQLCPDSVITSGYSTRVGEKSNQLCPDSVITSGYSARVGEKSNQLCPDSGITSGYSTRVGEKSNQLCPDFVITSGYST</sequence>
<dbReference type="KEGG" id="lgi:LOTGIDRAFT_176469"/>
<protein>
    <recommendedName>
        <fullName evidence="3">Cadherin domain-containing protein</fullName>
    </recommendedName>
</protein>
<keyword evidence="2" id="KW-1185">Reference proteome</keyword>
<accession>V4ATV4</accession>
<dbReference type="OrthoDB" id="6086648at2759"/>
<dbReference type="EMBL" id="KB200688">
    <property type="protein sequence ID" value="ESP00743.1"/>
    <property type="molecule type" value="Genomic_DNA"/>
</dbReference>
<evidence type="ECO:0000313" key="2">
    <source>
        <dbReference type="Proteomes" id="UP000030746"/>
    </source>
</evidence>
<feature type="non-terminal residue" evidence="1">
    <location>
        <position position="1"/>
    </location>
</feature>
<dbReference type="Proteomes" id="UP000030746">
    <property type="component" value="Unassembled WGS sequence"/>
</dbReference>
<name>V4ATV4_LOTGI</name>
<proteinExistence type="predicted"/>
<gene>
    <name evidence="1" type="ORF">LOTGIDRAFT_176469</name>
</gene>
<dbReference type="CTD" id="20243786"/>
<reference evidence="1 2" key="1">
    <citation type="journal article" date="2013" name="Nature">
        <title>Insights into bilaterian evolution from three spiralian genomes.</title>
        <authorList>
            <person name="Simakov O."/>
            <person name="Marletaz F."/>
            <person name="Cho S.J."/>
            <person name="Edsinger-Gonzales E."/>
            <person name="Havlak P."/>
            <person name="Hellsten U."/>
            <person name="Kuo D.H."/>
            <person name="Larsson T."/>
            <person name="Lv J."/>
            <person name="Arendt D."/>
            <person name="Savage R."/>
            <person name="Osoegawa K."/>
            <person name="de Jong P."/>
            <person name="Grimwood J."/>
            <person name="Chapman J.A."/>
            <person name="Shapiro H."/>
            <person name="Aerts A."/>
            <person name="Otillar R.P."/>
            <person name="Terry A.Y."/>
            <person name="Boore J.L."/>
            <person name="Grigoriev I.V."/>
            <person name="Lindberg D.R."/>
            <person name="Seaver E.C."/>
            <person name="Weisblat D.A."/>
            <person name="Putnam N.H."/>
            <person name="Rokhsar D.S."/>
        </authorList>
    </citation>
    <scope>NUCLEOTIDE SEQUENCE [LARGE SCALE GENOMIC DNA]</scope>
</reference>
<evidence type="ECO:0008006" key="3">
    <source>
        <dbReference type="Google" id="ProtNLM"/>
    </source>
</evidence>
<dbReference type="HOGENOM" id="CLU_1109332_0_0_1"/>